<evidence type="ECO:0000256" key="1">
    <source>
        <dbReference type="SAM" id="MobiDB-lite"/>
    </source>
</evidence>
<proteinExistence type="predicted"/>
<evidence type="ECO:0000313" key="3">
    <source>
        <dbReference type="Proteomes" id="UP001198242"/>
    </source>
</evidence>
<evidence type="ECO:0000313" key="2">
    <source>
        <dbReference type="EMBL" id="MCC2211642.1"/>
    </source>
</evidence>
<accession>A0AAE3JAN4</accession>
<feature type="compositionally biased region" description="Low complexity" evidence="1">
    <location>
        <begin position="52"/>
        <end position="64"/>
    </location>
</feature>
<feature type="region of interest" description="Disordered" evidence="1">
    <location>
        <begin position="88"/>
        <end position="109"/>
    </location>
</feature>
<dbReference type="Proteomes" id="UP001198242">
    <property type="component" value="Unassembled WGS sequence"/>
</dbReference>
<protein>
    <submittedName>
        <fullName evidence="2">Uncharacterized protein</fullName>
    </submittedName>
</protein>
<sequence>MKYTSNHNFKLPAPSDSIDVEVLNENFINIDALIKTLESAKADKNSPSFKGTPTAPTASSSTNSTQIATTAFVQGLIKGIQTALSGKANKNSPSFTGTPKSPTPPSSDISTRIATTAFVQNLVQAVDKKISELVSSTLDSTYAMLLFDKDNISTCSNIDSFGITYSKYQNGTYKTDIVQVGNNAQLPNKSNAPVFLVSWAAESGDESEIYNVQAVIYPDGTVYGRHRYLWSISSGIVSKLSWNDWSKDNNYIYYNPKDHFVKE</sequence>
<dbReference type="AlphaFoldDB" id="A0AAE3JAN4"/>
<comment type="caution">
    <text evidence="2">The sequence shown here is derived from an EMBL/GenBank/DDBJ whole genome shotgun (WGS) entry which is preliminary data.</text>
</comment>
<feature type="region of interest" description="Disordered" evidence="1">
    <location>
        <begin position="42"/>
        <end position="64"/>
    </location>
</feature>
<reference evidence="2 3" key="1">
    <citation type="submission" date="2021-10" db="EMBL/GenBank/DDBJ databases">
        <title>Anaerobic single-cell dispensing facilitates the cultivation of human gut bacteria.</title>
        <authorList>
            <person name="Afrizal A."/>
        </authorList>
    </citation>
    <scope>NUCLEOTIDE SEQUENCE [LARGE SCALE GENOMIC DNA]</scope>
    <source>
        <strain evidence="2 3">CLA-AA-H232</strain>
    </source>
</reference>
<dbReference type="RefSeq" id="WP_308457084.1">
    <property type="nucleotide sequence ID" value="NZ_JAJEQM010000021.1"/>
</dbReference>
<keyword evidence="3" id="KW-1185">Reference proteome</keyword>
<feature type="compositionally biased region" description="Low complexity" evidence="1">
    <location>
        <begin position="92"/>
        <end position="109"/>
    </location>
</feature>
<name>A0AAE3JAN4_9FIRM</name>
<dbReference type="EMBL" id="JAJEQM010000021">
    <property type="protein sequence ID" value="MCC2211642.1"/>
    <property type="molecule type" value="Genomic_DNA"/>
</dbReference>
<organism evidence="2 3">
    <name type="scientific">Hominilimicola fabiformis</name>
    <dbReference type="NCBI Taxonomy" id="2885356"/>
    <lineage>
        <taxon>Bacteria</taxon>
        <taxon>Bacillati</taxon>
        <taxon>Bacillota</taxon>
        <taxon>Clostridia</taxon>
        <taxon>Eubacteriales</taxon>
        <taxon>Oscillospiraceae</taxon>
        <taxon>Hominilimicola</taxon>
    </lineage>
</organism>
<gene>
    <name evidence="2" type="ORF">LKE05_12710</name>
</gene>